<feature type="transmembrane region" description="Helical" evidence="2">
    <location>
        <begin position="20"/>
        <end position="37"/>
    </location>
</feature>
<evidence type="ECO:0000259" key="4">
    <source>
        <dbReference type="Pfam" id="PF22570"/>
    </source>
</evidence>
<sequence>MIAIGVLYLLDQLDVLTFDLGYMLSTYWPIFIIFFGLKGLMSRNKHSGSGSFIWSFFVIFLGVYFLLNNLGVEAFNYDNMYKFIVPVLLILFGINILFKGTSSNVLRDELRNEKREERELRRQVHREIKQQIHNSHRVHKNQPLDDYKTQAEIPVVDRTELPPLSAPFEHEDPFRAEKHNFTEEAYKQADKHWKWKNFGHVHNEQDKVNRSSFIGDIHYGQDNWDLTPMNISLFIGDTVIDLTKANIPDGETKIYVSSFIGDFKIFIPNDLQLEVSVTASAFISDMKVLDRYESGLFKNLEAKTRDYADADKKIRIVVSTFIGDVIVKRVG</sequence>
<feature type="coiled-coil region" evidence="1">
    <location>
        <begin position="103"/>
        <end position="130"/>
    </location>
</feature>
<evidence type="ECO:0000313" key="5">
    <source>
        <dbReference type="EMBL" id="QGR00029.1"/>
    </source>
</evidence>
<dbReference type="Pfam" id="PF09922">
    <property type="entry name" value="LiaF-like_C"/>
    <property type="match status" value="1"/>
</dbReference>
<keyword evidence="1" id="KW-0175">Coiled coil</keyword>
<gene>
    <name evidence="5" type="ORF">EHS13_10310</name>
</gene>
<dbReference type="AlphaFoldDB" id="A0A6B8RYQ0"/>
<dbReference type="InterPro" id="IPR024425">
    <property type="entry name" value="LiaF-like_C"/>
</dbReference>
<accession>A0A6B8RYQ0</accession>
<keyword evidence="6" id="KW-1185">Reference proteome</keyword>
<feature type="transmembrane region" description="Helical" evidence="2">
    <location>
        <begin position="49"/>
        <end position="67"/>
    </location>
</feature>
<name>A0A6B8RYQ0_9BACL</name>
<evidence type="ECO:0000256" key="2">
    <source>
        <dbReference type="SAM" id="Phobius"/>
    </source>
</evidence>
<dbReference type="InterPro" id="IPR054331">
    <property type="entry name" value="LiaF_TM"/>
</dbReference>
<evidence type="ECO:0008006" key="7">
    <source>
        <dbReference type="Google" id="ProtNLM"/>
    </source>
</evidence>
<dbReference type="KEGG" id="ppsc:EHS13_10310"/>
<keyword evidence="2" id="KW-0472">Membrane</keyword>
<evidence type="ECO:0000259" key="3">
    <source>
        <dbReference type="Pfam" id="PF09922"/>
    </source>
</evidence>
<proteinExistence type="predicted"/>
<keyword evidence="2" id="KW-1133">Transmembrane helix</keyword>
<keyword evidence="2" id="KW-0812">Transmembrane</keyword>
<dbReference type="InterPro" id="IPR047793">
    <property type="entry name" value="LiaF_C"/>
</dbReference>
<organism evidence="5 6">
    <name type="scientific">Paenibacillus psychroresistens</name>
    <dbReference type="NCBI Taxonomy" id="1778678"/>
    <lineage>
        <taxon>Bacteria</taxon>
        <taxon>Bacillati</taxon>
        <taxon>Bacillota</taxon>
        <taxon>Bacilli</taxon>
        <taxon>Bacillales</taxon>
        <taxon>Paenibacillaceae</taxon>
        <taxon>Paenibacillus</taxon>
    </lineage>
</organism>
<dbReference type="NCBIfam" id="NF040535">
    <property type="entry name" value="LiaF_C_term"/>
    <property type="match status" value="1"/>
</dbReference>
<dbReference type="EMBL" id="CP034235">
    <property type="protein sequence ID" value="QGR00029.1"/>
    <property type="molecule type" value="Genomic_DNA"/>
</dbReference>
<dbReference type="Pfam" id="PF22570">
    <property type="entry name" value="LiaF-TM"/>
    <property type="match status" value="1"/>
</dbReference>
<dbReference type="Proteomes" id="UP000426246">
    <property type="component" value="Chromosome"/>
</dbReference>
<feature type="domain" description="Cell wall-active antibiotics response LiaF-like C-terminal" evidence="3">
    <location>
        <begin position="213"/>
        <end position="327"/>
    </location>
</feature>
<dbReference type="OrthoDB" id="2351415at2"/>
<feature type="transmembrane region" description="Helical" evidence="2">
    <location>
        <begin position="79"/>
        <end position="98"/>
    </location>
</feature>
<evidence type="ECO:0000256" key="1">
    <source>
        <dbReference type="SAM" id="Coils"/>
    </source>
</evidence>
<evidence type="ECO:0000313" key="6">
    <source>
        <dbReference type="Proteomes" id="UP000426246"/>
    </source>
</evidence>
<reference evidence="6" key="1">
    <citation type="submission" date="2018-11" db="EMBL/GenBank/DDBJ databases">
        <title>Complete genome sequence of Paenibacillus sp. ML311-T8.</title>
        <authorList>
            <person name="Nam Y.-D."/>
            <person name="Kang J."/>
            <person name="Chung W.-H."/>
            <person name="Park Y.S."/>
        </authorList>
    </citation>
    <scope>NUCLEOTIDE SEQUENCE [LARGE SCALE GENOMIC DNA]</scope>
    <source>
        <strain evidence="6">ML311-T8</strain>
    </source>
</reference>
<feature type="domain" description="LiaF transmembrane" evidence="4">
    <location>
        <begin position="1"/>
        <end position="100"/>
    </location>
</feature>
<protein>
    <recommendedName>
        <fullName evidence="7">Cell wall-active antibiotics response protein</fullName>
    </recommendedName>
</protein>